<evidence type="ECO:0000313" key="3">
    <source>
        <dbReference type="Proteomes" id="UP000004756"/>
    </source>
</evidence>
<organism evidence="2 3">
    <name type="scientific">[Clostridium] asparagiforme DSM 15981</name>
    <dbReference type="NCBI Taxonomy" id="518636"/>
    <lineage>
        <taxon>Bacteria</taxon>
        <taxon>Bacillati</taxon>
        <taxon>Bacillota</taxon>
        <taxon>Clostridia</taxon>
        <taxon>Lachnospirales</taxon>
        <taxon>Lachnospiraceae</taxon>
        <taxon>Enterocloster</taxon>
    </lineage>
</organism>
<keyword evidence="1" id="KW-1133">Transmembrane helix</keyword>
<keyword evidence="1" id="KW-0812">Transmembrane</keyword>
<dbReference type="AlphaFoldDB" id="C0D6V5"/>
<keyword evidence="1" id="KW-0472">Membrane</keyword>
<feature type="transmembrane region" description="Helical" evidence="1">
    <location>
        <begin position="36"/>
        <end position="58"/>
    </location>
</feature>
<comment type="caution">
    <text evidence="2">The sequence shown here is derived from an EMBL/GenBank/DDBJ whole genome shotgun (WGS) entry which is preliminary data.</text>
</comment>
<reference evidence="2 3" key="1">
    <citation type="submission" date="2009-02" db="EMBL/GenBank/DDBJ databases">
        <title>Draft genome sequence of Clostridium asparagiforme (DSM 15981).</title>
        <authorList>
            <person name="Sudarsanam P."/>
            <person name="Ley R."/>
            <person name="Guruge J."/>
            <person name="Turnbaugh P.J."/>
            <person name="Mahowald M."/>
            <person name="Liep D."/>
            <person name="Gordon J."/>
        </authorList>
    </citation>
    <scope>NUCLEOTIDE SEQUENCE [LARGE SCALE GENOMIC DNA]</scope>
    <source>
        <strain evidence="2 3">DSM 15981</strain>
    </source>
</reference>
<evidence type="ECO:0000313" key="2">
    <source>
        <dbReference type="EMBL" id="EEG52941.1"/>
    </source>
</evidence>
<evidence type="ECO:0000256" key="1">
    <source>
        <dbReference type="SAM" id="Phobius"/>
    </source>
</evidence>
<accession>C0D6V5</accession>
<dbReference type="HOGENOM" id="CLU_1871763_0_0_9"/>
<protein>
    <submittedName>
        <fullName evidence="2">Uncharacterized protein</fullName>
    </submittedName>
</protein>
<feature type="transmembrane region" description="Helical" evidence="1">
    <location>
        <begin position="7"/>
        <end position="24"/>
    </location>
</feature>
<keyword evidence="3" id="KW-1185">Reference proteome</keyword>
<sequence>MILLRLYFLILFSSVPLIYSLYTYGSIKSIGNVSLIYLRNIVYFVYFRKIALCGILIMEVTIMDEKKWEIPRGPAATAAKNKYRDKNYDRMELAVPKGMKARVEEIYKELGYASKNAFVVDAIKEKYEHDTGKQWS</sequence>
<name>C0D6V5_9FIRM</name>
<dbReference type="Proteomes" id="UP000004756">
    <property type="component" value="Unassembled WGS sequence"/>
</dbReference>
<dbReference type="EMBL" id="ACCJ01000413">
    <property type="protein sequence ID" value="EEG52941.1"/>
    <property type="molecule type" value="Genomic_DNA"/>
</dbReference>
<proteinExistence type="predicted"/>
<gene>
    <name evidence="2" type="ORF">CLOSTASPAR_05001</name>
</gene>